<evidence type="ECO:0000256" key="4">
    <source>
        <dbReference type="ARBA" id="ARBA00022475"/>
    </source>
</evidence>
<dbReference type="InterPro" id="IPR011701">
    <property type="entry name" value="MFS"/>
</dbReference>
<keyword evidence="7 8" id="KW-0472">Membrane</keyword>
<evidence type="ECO:0000313" key="11">
    <source>
        <dbReference type="Proteomes" id="UP001223072"/>
    </source>
</evidence>
<dbReference type="InterPro" id="IPR004812">
    <property type="entry name" value="Efflux_drug-R_Bcr/CmlA"/>
</dbReference>
<dbReference type="Pfam" id="PF07690">
    <property type="entry name" value="MFS_1"/>
    <property type="match status" value="1"/>
</dbReference>
<feature type="transmembrane region" description="Helical" evidence="8">
    <location>
        <begin position="152"/>
        <end position="177"/>
    </location>
</feature>
<keyword evidence="3" id="KW-0813">Transport</keyword>
<evidence type="ECO:0000256" key="1">
    <source>
        <dbReference type="ARBA" id="ARBA00004651"/>
    </source>
</evidence>
<keyword evidence="5 8" id="KW-0812">Transmembrane</keyword>
<dbReference type="PANTHER" id="PTHR23502">
    <property type="entry name" value="MAJOR FACILITATOR SUPERFAMILY"/>
    <property type="match status" value="1"/>
</dbReference>
<dbReference type="InterPro" id="IPR036259">
    <property type="entry name" value="MFS_trans_sf"/>
</dbReference>
<dbReference type="NCBIfam" id="TIGR00710">
    <property type="entry name" value="efflux_Bcr_CflA"/>
    <property type="match status" value="1"/>
</dbReference>
<feature type="transmembrane region" description="Helical" evidence="8">
    <location>
        <begin position="297"/>
        <end position="323"/>
    </location>
</feature>
<dbReference type="SUPFAM" id="SSF103473">
    <property type="entry name" value="MFS general substrate transporter"/>
    <property type="match status" value="1"/>
</dbReference>
<accession>A0ABU0RYD0</accession>
<evidence type="ECO:0000256" key="8">
    <source>
        <dbReference type="SAM" id="Phobius"/>
    </source>
</evidence>
<keyword evidence="11" id="KW-1185">Reference proteome</keyword>
<feature type="transmembrane region" description="Helical" evidence="8">
    <location>
        <begin position="362"/>
        <end position="381"/>
    </location>
</feature>
<gene>
    <name evidence="10" type="ORF">QFZ49_006956</name>
</gene>
<feature type="transmembrane region" description="Helical" evidence="8">
    <location>
        <begin position="63"/>
        <end position="82"/>
    </location>
</feature>
<dbReference type="PANTHER" id="PTHR23502:SF132">
    <property type="entry name" value="POLYAMINE TRANSPORTER 2-RELATED"/>
    <property type="match status" value="1"/>
</dbReference>
<feature type="transmembrane region" description="Helical" evidence="8">
    <location>
        <begin position="94"/>
        <end position="113"/>
    </location>
</feature>
<evidence type="ECO:0000256" key="2">
    <source>
        <dbReference type="ARBA" id="ARBA00006236"/>
    </source>
</evidence>
<proteinExistence type="inferred from homology"/>
<feature type="transmembrane region" description="Helical" evidence="8">
    <location>
        <begin position="232"/>
        <end position="251"/>
    </location>
</feature>
<feature type="transmembrane region" description="Helical" evidence="8">
    <location>
        <begin position="387"/>
        <end position="409"/>
    </location>
</feature>
<dbReference type="CDD" id="cd17320">
    <property type="entry name" value="MFS_MdfA_MDR_like"/>
    <property type="match status" value="1"/>
</dbReference>
<dbReference type="EMBL" id="JAUSZS010000008">
    <property type="protein sequence ID" value="MDQ0936981.1"/>
    <property type="molecule type" value="Genomic_DNA"/>
</dbReference>
<reference evidence="10 11" key="1">
    <citation type="submission" date="2023-07" db="EMBL/GenBank/DDBJ databases">
        <title>Comparative genomics of wheat-associated soil bacteria to identify genetic determinants of phenazine resistance.</title>
        <authorList>
            <person name="Mouncey N."/>
        </authorList>
    </citation>
    <scope>NUCLEOTIDE SEQUENCE [LARGE SCALE GENOMIC DNA]</scope>
    <source>
        <strain evidence="10 11">W2I16</strain>
    </source>
</reference>
<evidence type="ECO:0000313" key="10">
    <source>
        <dbReference type="EMBL" id="MDQ0936981.1"/>
    </source>
</evidence>
<dbReference type="InterPro" id="IPR020846">
    <property type="entry name" value="MFS_dom"/>
</dbReference>
<feature type="transmembrane region" description="Helical" evidence="8">
    <location>
        <begin position="21"/>
        <end position="43"/>
    </location>
</feature>
<feature type="transmembrane region" description="Helical" evidence="8">
    <location>
        <begin position="183"/>
        <end position="202"/>
    </location>
</feature>
<feature type="transmembrane region" description="Helical" evidence="8">
    <location>
        <begin position="263"/>
        <end position="285"/>
    </location>
</feature>
<evidence type="ECO:0000256" key="6">
    <source>
        <dbReference type="ARBA" id="ARBA00022989"/>
    </source>
</evidence>
<evidence type="ECO:0000256" key="7">
    <source>
        <dbReference type="ARBA" id="ARBA00023136"/>
    </source>
</evidence>
<comment type="similarity">
    <text evidence="2">Belongs to the major facilitator superfamily. Bcr/CmlA family.</text>
</comment>
<dbReference type="PROSITE" id="PS00216">
    <property type="entry name" value="SUGAR_TRANSPORT_1"/>
    <property type="match status" value="1"/>
</dbReference>
<evidence type="ECO:0000259" key="9">
    <source>
        <dbReference type="PROSITE" id="PS50850"/>
    </source>
</evidence>
<comment type="subcellular location">
    <subcellularLocation>
        <location evidence="1">Cell membrane</location>
        <topology evidence="1">Multi-pass membrane protein</topology>
    </subcellularLocation>
</comment>
<dbReference type="InterPro" id="IPR005829">
    <property type="entry name" value="Sugar_transporter_CS"/>
</dbReference>
<feature type="transmembrane region" description="Helical" evidence="8">
    <location>
        <begin position="119"/>
        <end position="140"/>
    </location>
</feature>
<protein>
    <submittedName>
        <fullName evidence="10">DHA1 family bicyclomycin/chloramphenicol resistance-like MFS transporter</fullName>
    </submittedName>
</protein>
<feature type="transmembrane region" description="Helical" evidence="8">
    <location>
        <begin position="329"/>
        <end position="350"/>
    </location>
</feature>
<keyword evidence="4" id="KW-1003">Cell membrane</keyword>
<keyword evidence="6 8" id="KW-1133">Transmembrane helix</keyword>
<evidence type="ECO:0000256" key="3">
    <source>
        <dbReference type="ARBA" id="ARBA00022448"/>
    </source>
</evidence>
<dbReference type="Gene3D" id="1.20.1720.10">
    <property type="entry name" value="Multidrug resistance protein D"/>
    <property type="match status" value="1"/>
</dbReference>
<sequence>MRARRARSERLNRRTAPVEHGTDLPATMLLALALAYGVSPLAIDMYLSAFPRMARDLHASATGVQLTLTAFMTGLAVGQLLIGPLSDRWGRRRPLLAGTAVSVLAGLLCAAAPSVGLLVAARFVHGVSGAAGIVIARAVVGDRARGAGAARAYGLLMMTAGVAPVVAPLLGGALVGAVGWRGIFLVLAGLAALTFLGALFLVPETLPPDRRSGGGLATTLRRTGTLLADRPFLGYAFAFAFGFGTLFSYLAASPFVYQNVFDLSIGTYAVILAANAVGFTATSALNRRIVRRFGARLLLRVGLVVMAVCSTTLCLLAGTGLFVRDVAVPLVFATVSSLGLIAANATALAVARAPQAAGSASAIVGALQFGLAATVSPLVGLGGENTAVPMAVAMAASTVVAGSAVLVLAGTDRDGDELA</sequence>
<comment type="caution">
    <text evidence="10">The sequence shown here is derived from an EMBL/GenBank/DDBJ whole genome shotgun (WGS) entry which is preliminary data.</text>
</comment>
<dbReference type="Proteomes" id="UP001223072">
    <property type="component" value="Unassembled WGS sequence"/>
</dbReference>
<evidence type="ECO:0000256" key="5">
    <source>
        <dbReference type="ARBA" id="ARBA00022692"/>
    </source>
</evidence>
<organism evidence="10 11">
    <name type="scientific">Streptomyces turgidiscabies</name>
    <dbReference type="NCBI Taxonomy" id="85558"/>
    <lineage>
        <taxon>Bacteria</taxon>
        <taxon>Bacillati</taxon>
        <taxon>Actinomycetota</taxon>
        <taxon>Actinomycetes</taxon>
        <taxon>Kitasatosporales</taxon>
        <taxon>Streptomycetaceae</taxon>
        <taxon>Streptomyces</taxon>
    </lineage>
</organism>
<feature type="domain" description="Major facilitator superfamily (MFS) profile" evidence="9">
    <location>
        <begin position="28"/>
        <end position="413"/>
    </location>
</feature>
<dbReference type="PROSITE" id="PS50850">
    <property type="entry name" value="MFS"/>
    <property type="match status" value="1"/>
</dbReference>
<name>A0ABU0RYD0_9ACTN</name>